<evidence type="ECO:0000313" key="2">
    <source>
        <dbReference type="EMBL" id="OAY85474.1"/>
    </source>
</evidence>
<dbReference type="PANTHER" id="PTHR46666:SF2">
    <property type="entry name" value="60S RIBOSOMAL L18A-LIKE PROTEIN"/>
    <property type="match status" value="1"/>
</dbReference>
<dbReference type="STRING" id="4615.A0A199W826"/>
<dbReference type="EMBL" id="LSRQ01000088">
    <property type="protein sequence ID" value="OAY85474.1"/>
    <property type="molecule type" value="Genomic_DNA"/>
</dbReference>
<keyword evidence="1" id="KW-0812">Transmembrane</keyword>
<proteinExistence type="predicted"/>
<dbReference type="PANTHER" id="PTHR46666">
    <property type="entry name" value="60S RIBOSOMAL L18A-LIKE PROTEIN"/>
    <property type="match status" value="1"/>
</dbReference>
<comment type="caution">
    <text evidence="2">The sequence shown here is derived from an EMBL/GenBank/DDBJ whole genome shotgun (WGS) entry which is preliminary data.</text>
</comment>
<evidence type="ECO:0000313" key="3">
    <source>
        <dbReference type="Proteomes" id="UP000092600"/>
    </source>
</evidence>
<feature type="transmembrane region" description="Helical" evidence="1">
    <location>
        <begin position="70"/>
        <end position="94"/>
    </location>
</feature>
<name>A0A199W826_ANACO</name>
<organism evidence="2 3">
    <name type="scientific">Ananas comosus</name>
    <name type="common">Pineapple</name>
    <name type="synonym">Ananas ananas</name>
    <dbReference type="NCBI Taxonomy" id="4615"/>
    <lineage>
        <taxon>Eukaryota</taxon>
        <taxon>Viridiplantae</taxon>
        <taxon>Streptophyta</taxon>
        <taxon>Embryophyta</taxon>
        <taxon>Tracheophyta</taxon>
        <taxon>Spermatophyta</taxon>
        <taxon>Magnoliopsida</taxon>
        <taxon>Liliopsida</taxon>
        <taxon>Poales</taxon>
        <taxon>Bromeliaceae</taxon>
        <taxon>Bromelioideae</taxon>
        <taxon>Ananas</taxon>
    </lineage>
</organism>
<protein>
    <recommendedName>
        <fullName evidence="4">60S ribosomal protein L18a-like protein</fullName>
    </recommendedName>
</protein>
<evidence type="ECO:0008006" key="4">
    <source>
        <dbReference type="Google" id="ProtNLM"/>
    </source>
</evidence>
<accession>A0A199W826</accession>
<dbReference type="Proteomes" id="UP000092600">
    <property type="component" value="Unassembled WGS sequence"/>
</dbReference>
<feature type="transmembrane region" description="Helical" evidence="1">
    <location>
        <begin position="106"/>
        <end position="130"/>
    </location>
</feature>
<evidence type="ECO:0000256" key="1">
    <source>
        <dbReference type="SAM" id="Phobius"/>
    </source>
</evidence>
<gene>
    <name evidence="2" type="ORF">ACMD2_04096</name>
</gene>
<keyword evidence="1" id="KW-0472">Membrane</keyword>
<sequence length="131" mass="14820">EFYKLWFLEKDMKDSVEIHVTSSSVLVLPISVAGRACDCNDCGGKYILIKDEEDPRLTMFDKPLPCFGCGIGWCSFLLGCIFPFLWYCAATLYLCKYYNRDPRERAGLMASTFAALFCTVVILIVLAVIFL</sequence>
<dbReference type="AlphaFoldDB" id="A0A199W826"/>
<reference evidence="2 3" key="1">
    <citation type="journal article" date="2016" name="DNA Res.">
        <title>The draft genome of MD-2 pineapple using hybrid error correction of long reads.</title>
        <authorList>
            <person name="Redwan R.M."/>
            <person name="Saidin A."/>
            <person name="Kumar S.V."/>
        </authorList>
    </citation>
    <scope>NUCLEOTIDE SEQUENCE [LARGE SCALE GENOMIC DNA]</scope>
    <source>
        <strain evidence="3">cv. MD2</strain>
        <tissue evidence="2">Leaf</tissue>
    </source>
</reference>
<keyword evidence="1" id="KW-1133">Transmembrane helix</keyword>
<feature type="non-terminal residue" evidence="2">
    <location>
        <position position="1"/>
    </location>
</feature>